<dbReference type="Pfam" id="PF01930">
    <property type="entry name" value="Cas_Cas4"/>
    <property type="match status" value="1"/>
</dbReference>
<sequence length="227" mass="26600">MWKAEDDFLMISGIQHFAFCQRQWALIHIEQQWQENVLTTQGQHVHRRVDEDGFDETRGNLRIVRSMPVLSEQLKIRGIADMVEFRRVNEESEETVVLDGREGYWKVVPIEYKRGKPKSEDWDIVQLCAQAICLEEMLHVKIPVGNIYYAEKRRRESIELTNQHRQRVEELVTEMRHYFDKTITPRAVYKKHCQQCSLLTICQPKLSTSGAKSAAAYISQHIGGDEK</sequence>
<keyword evidence="5 13" id="KW-0540">Nuclease</keyword>
<comment type="cofactor">
    <cofactor evidence="13">
        <name>iron-sulfur cluster</name>
        <dbReference type="ChEBI" id="CHEBI:30408"/>
    </cofactor>
</comment>
<comment type="cofactor">
    <cofactor evidence="13">
        <name>Mg(2+)</name>
        <dbReference type="ChEBI" id="CHEBI:18420"/>
    </cofactor>
    <cofactor evidence="13">
        <name>Mn(2+)</name>
        <dbReference type="ChEBI" id="CHEBI:29035"/>
    </cofactor>
    <text evidence="13">Mg(2+) or Mn(2+) required for ssDNA cleavage activity.</text>
</comment>
<dbReference type="InterPro" id="IPR011604">
    <property type="entry name" value="PDDEXK-like_dom_sf"/>
</dbReference>
<keyword evidence="18" id="KW-1185">Reference proteome</keyword>
<comment type="cofactor">
    <cofactor evidence="1">
        <name>[4Fe-4S] cluster</name>
        <dbReference type="ChEBI" id="CHEBI:49883"/>
    </cofactor>
</comment>
<dbReference type="Proteomes" id="UP000319498">
    <property type="component" value="Unassembled WGS sequence"/>
</dbReference>
<dbReference type="OrthoDB" id="9781776at2"/>
<reference evidence="15 18" key="2">
    <citation type="submission" date="2019-06" db="EMBL/GenBank/DDBJ databases">
        <title>Whole genome shotgun sequence of Brevibacillus formosus NBRC 15716.</title>
        <authorList>
            <person name="Hosoyama A."/>
            <person name="Uohara A."/>
            <person name="Ohji S."/>
            <person name="Ichikawa N."/>
        </authorList>
    </citation>
    <scope>NUCLEOTIDE SEQUENCE [LARGE SCALE GENOMIC DNA]</scope>
    <source>
        <strain evidence="15 18">NBRC 15716</strain>
    </source>
</reference>
<dbReference type="GO" id="GO:0051607">
    <property type="term" value="P:defense response to virus"/>
    <property type="evidence" value="ECO:0007669"/>
    <property type="project" value="UniProtKB-KW"/>
</dbReference>
<dbReference type="GO" id="GO:0004527">
    <property type="term" value="F:exonuclease activity"/>
    <property type="evidence" value="ECO:0007669"/>
    <property type="project" value="UniProtKB-KW"/>
</dbReference>
<dbReference type="Gene3D" id="3.90.320.10">
    <property type="match status" value="1"/>
</dbReference>
<dbReference type="NCBIfam" id="TIGR00372">
    <property type="entry name" value="cas4"/>
    <property type="match status" value="1"/>
</dbReference>
<dbReference type="Proteomes" id="UP000035218">
    <property type="component" value="Unassembled WGS sequence"/>
</dbReference>
<dbReference type="AlphaFoldDB" id="A0A837KMC9"/>
<dbReference type="EC" id="3.1.12.1" evidence="3 13"/>
<keyword evidence="8 13" id="KW-0269">Exonuclease</keyword>
<evidence type="ECO:0000313" key="17">
    <source>
        <dbReference type="Proteomes" id="UP000035218"/>
    </source>
</evidence>
<keyword evidence="10 13" id="KW-0411">Iron-sulfur</keyword>
<keyword evidence="9 13" id="KW-0408">Iron</keyword>
<evidence type="ECO:0000256" key="1">
    <source>
        <dbReference type="ARBA" id="ARBA00001966"/>
    </source>
</evidence>
<evidence type="ECO:0000313" key="15">
    <source>
        <dbReference type="EMBL" id="GED57533.1"/>
    </source>
</evidence>
<protein>
    <recommendedName>
        <fullName evidence="4 13">CRISPR-associated exonuclease Cas4</fullName>
        <ecNumber evidence="3 13">3.1.12.1</ecNumber>
    </recommendedName>
</protein>
<dbReference type="RefSeq" id="WP_047071599.1">
    <property type="nucleotide sequence ID" value="NZ_BJOL01000009.1"/>
</dbReference>
<accession>A0A837KMC9</accession>
<evidence type="ECO:0000256" key="2">
    <source>
        <dbReference type="ARBA" id="ARBA00009189"/>
    </source>
</evidence>
<dbReference type="PANTHER" id="PTHR36531:SF6">
    <property type="entry name" value="DNA REPLICATION ATP-DEPENDENT HELICASE_NUCLEASE DNA2"/>
    <property type="match status" value="1"/>
</dbReference>
<dbReference type="EMBL" id="BJOL01000009">
    <property type="protein sequence ID" value="GED57533.1"/>
    <property type="molecule type" value="Genomic_DNA"/>
</dbReference>
<evidence type="ECO:0000256" key="13">
    <source>
        <dbReference type="RuleBase" id="RU365022"/>
    </source>
</evidence>
<comment type="similarity">
    <text evidence="2 13">Belongs to the CRISPR-associated exonuclease Cas4 family.</text>
</comment>
<evidence type="ECO:0000256" key="7">
    <source>
        <dbReference type="ARBA" id="ARBA00022801"/>
    </source>
</evidence>
<keyword evidence="11 13" id="KW-0051">Antiviral defense</keyword>
<comment type="function">
    <text evidence="13">CRISPR (clustered regularly interspaced short palindromic repeat) is an adaptive immune system that provides protection against mobile genetic elements (viruses, transposable elements and conjugative plasmids). CRISPR clusters contain sequences complementary to antecedent mobile elements and target invading nucleic acids. CRISPR clusters are transcribed and processed into CRISPR RNA (crRNA).</text>
</comment>
<evidence type="ECO:0000259" key="14">
    <source>
        <dbReference type="Pfam" id="PF01930"/>
    </source>
</evidence>
<evidence type="ECO:0000256" key="5">
    <source>
        <dbReference type="ARBA" id="ARBA00022722"/>
    </source>
</evidence>
<dbReference type="PANTHER" id="PTHR36531">
    <property type="entry name" value="CRISPR-ASSOCIATED EXONUCLEASE CAS4"/>
    <property type="match status" value="1"/>
</dbReference>
<dbReference type="InterPro" id="IPR022765">
    <property type="entry name" value="Dna2/Cas4_DUF83"/>
</dbReference>
<evidence type="ECO:0000256" key="4">
    <source>
        <dbReference type="ARBA" id="ARBA00020049"/>
    </source>
</evidence>
<dbReference type="GO" id="GO:0051536">
    <property type="term" value="F:iron-sulfur cluster binding"/>
    <property type="evidence" value="ECO:0007669"/>
    <property type="project" value="UniProtKB-KW"/>
</dbReference>
<evidence type="ECO:0000256" key="8">
    <source>
        <dbReference type="ARBA" id="ARBA00022839"/>
    </source>
</evidence>
<proteinExistence type="inferred from homology"/>
<evidence type="ECO:0000313" key="18">
    <source>
        <dbReference type="Proteomes" id="UP000319498"/>
    </source>
</evidence>
<evidence type="ECO:0000256" key="10">
    <source>
        <dbReference type="ARBA" id="ARBA00023014"/>
    </source>
</evidence>
<reference evidence="16 17" key="1">
    <citation type="submission" date="2015-05" db="EMBL/GenBank/DDBJ databases">
        <title>Genome sequencing project for genomic taxonomy and phylogenomics of Bacillus-like bacteria.</title>
        <authorList>
            <person name="Liu B."/>
            <person name="Wang J."/>
            <person name="Zhu Y."/>
            <person name="Liu G."/>
            <person name="Chen Q."/>
            <person name="Chen Z."/>
            <person name="Lan J."/>
            <person name="Che J."/>
            <person name="Ge C."/>
            <person name="Shi H."/>
            <person name="Pan Z."/>
            <person name="Liu X."/>
        </authorList>
    </citation>
    <scope>NUCLEOTIDE SEQUENCE [LARGE SCALE GENOMIC DNA]</scope>
    <source>
        <strain evidence="16 17">DSM 9885</strain>
    </source>
</reference>
<evidence type="ECO:0000256" key="6">
    <source>
        <dbReference type="ARBA" id="ARBA00022723"/>
    </source>
</evidence>
<dbReference type="EMBL" id="LDCN01000005">
    <property type="protein sequence ID" value="KLH97776.1"/>
    <property type="molecule type" value="Genomic_DNA"/>
</dbReference>
<dbReference type="InterPro" id="IPR051827">
    <property type="entry name" value="Cas4_exonuclease"/>
</dbReference>
<feature type="domain" description="DUF83" evidence="14">
    <location>
        <begin position="12"/>
        <end position="203"/>
    </location>
</feature>
<evidence type="ECO:0000313" key="16">
    <source>
        <dbReference type="EMBL" id="KLH97776.1"/>
    </source>
</evidence>
<keyword evidence="7 13" id="KW-0378">Hydrolase</keyword>
<dbReference type="GeneID" id="87586969"/>
<organism evidence="16 17">
    <name type="scientific">Brevibacillus formosus</name>
    <dbReference type="NCBI Taxonomy" id="54913"/>
    <lineage>
        <taxon>Bacteria</taxon>
        <taxon>Bacillati</taxon>
        <taxon>Bacillota</taxon>
        <taxon>Bacilli</taxon>
        <taxon>Bacillales</taxon>
        <taxon>Paenibacillaceae</taxon>
        <taxon>Brevibacillus</taxon>
    </lineage>
</organism>
<name>A0A837KMC9_9BACL</name>
<evidence type="ECO:0000256" key="3">
    <source>
        <dbReference type="ARBA" id="ARBA00012768"/>
    </source>
</evidence>
<evidence type="ECO:0000256" key="12">
    <source>
        <dbReference type="ARBA" id="ARBA00023211"/>
    </source>
</evidence>
<gene>
    <name evidence="16" type="ORF">AA984_18075</name>
    <name evidence="15" type="ORF">BFO01nite_16650</name>
</gene>
<dbReference type="InterPro" id="IPR013343">
    <property type="entry name" value="CRISPR-assoc_prot_Cas4"/>
</dbReference>
<comment type="caution">
    <text evidence="16">The sequence shown here is derived from an EMBL/GenBank/DDBJ whole genome shotgun (WGS) entry which is preliminary data.</text>
</comment>
<dbReference type="GO" id="GO:0046872">
    <property type="term" value="F:metal ion binding"/>
    <property type="evidence" value="ECO:0007669"/>
    <property type="project" value="UniProtKB-KW"/>
</dbReference>
<keyword evidence="6 13" id="KW-0479">Metal-binding</keyword>
<evidence type="ECO:0000256" key="9">
    <source>
        <dbReference type="ARBA" id="ARBA00023004"/>
    </source>
</evidence>
<keyword evidence="12 13" id="KW-0464">Manganese</keyword>
<evidence type="ECO:0000256" key="11">
    <source>
        <dbReference type="ARBA" id="ARBA00023118"/>
    </source>
</evidence>